<dbReference type="AlphaFoldDB" id="A0A5J4Z018"/>
<protein>
    <submittedName>
        <fullName evidence="2">Protein IN2-1-like A</fullName>
    </submittedName>
</protein>
<dbReference type="PANTHER" id="PTHR43968:SF14">
    <property type="entry name" value="GLUTATHIONE S-TRANSFERASE"/>
    <property type="match status" value="1"/>
</dbReference>
<comment type="caution">
    <text evidence="2">The sequence shown here is derived from an EMBL/GenBank/DDBJ whole genome shotgun (WGS) entry which is preliminary data.</text>
</comment>
<dbReference type="OrthoDB" id="3918at2759"/>
<dbReference type="SFLD" id="SFLDG00358">
    <property type="entry name" value="Main_(cytGST)"/>
    <property type="match status" value="1"/>
</dbReference>
<dbReference type="InterPro" id="IPR036282">
    <property type="entry name" value="Glutathione-S-Trfase_C_sf"/>
</dbReference>
<dbReference type="PANTHER" id="PTHR43968">
    <property type="match status" value="1"/>
</dbReference>
<dbReference type="SUPFAM" id="SSF52833">
    <property type="entry name" value="Thioredoxin-like"/>
    <property type="match status" value="1"/>
</dbReference>
<feature type="domain" description="GST N-terminal" evidence="1">
    <location>
        <begin position="102"/>
        <end position="183"/>
    </location>
</feature>
<evidence type="ECO:0000313" key="2">
    <source>
        <dbReference type="EMBL" id="KAA8496163.1"/>
    </source>
</evidence>
<name>A0A5J4Z018_PORPP</name>
<organism evidence="2 3">
    <name type="scientific">Porphyridium purpureum</name>
    <name type="common">Red alga</name>
    <name type="synonym">Porphyridium cruentum</name>
    <dbReference type="NCBI Taxonomy" id="35688"/>
    <lineage>
        <taxon>Eukaryota</taxon>
        <taxon>Rhodophyta</taxon>
        <taxon>Bangiophyceae</taxon>
        <taxon>Porphyridiales</taxon>
        <taxon>Porphyridiaceae</taxon>
        <taxon>Porphyridium</taxon>
    </lineage>
</organism>
<dbReference type="InterPro" id="IPR040079">
    <property type="entry name" value="Glutathione_S-Trfase"/>
</dbReference>
<dbReference type="PROSITE" id="PS50404">
    <property type="entry name" value="GST_NTER"/>
    <property type="match status" value="1"/>
</dbReference>
<dbReference type="InterPro" id="IPR050983">
    <property type="entry name" value="GST_Omega/HSP26"/>
</dbReference>
<dbReference type="EMBL" id="VRMN01000003">
    <property type="protein sequence ID" value="KAA8496163.1"/>
    <property type="molecule type" value="Genomic_DNA"/>
</dbReference>
<evidence type="ECO:0000259" key="1">
    <source>
        <dbReference type="PROSITE" id="PS50404"/>
    </source>
</evidence>
<proteinExistence type="predicted"/>
<keyword evidence="3" id="KW-1185">Reference proteome</keyword>
<dbReference type="InterPro" id="IPR036249">
    <property type="entry name" value="Thioredoxin-like_sf"/>
</dbReference>
<dbReference type="SUPFAM" id="SSF47616">
    <property type="entry name" value="GST C-terminal domain-like"/>
    <property type="match status" value="1"/>
</dbReference>
<dbReference type="Gene3D" id="3.40.30.10">
    <property type="entry name" value="Glutaredoxin"/>
    <property type="match status" value="1"/>
</dbReference>
<dbReference type="InterPro" id="IPR004045">
    <property type="entry name" value="Glutathione_S-Trfase_N"/>
</dbReference>
<dbReference type="Gene3D" id="1.20.1050.10">
    <property type="match status" value="1"/>
</dbReference>
<dbReference type="Proteomes" id="UP000324585">
    <property type="component" value="Unassembled WGS sequence"/>
</dbReference>
<evidence type="ECO:0000313" key="3">
    <source>
        <dbReference type="Proteomes" id="UP000324585"/>
    </source>
</evidence>
<sequence length="472" mass="52268">MAQGAFVGTPTLSARLGHPFSRLQIAARQGRSGRSTLAARRCRGTIMSAADQSVAHTVGWTAVAKKIDPFWMAPEYETGPYRSSRPWEIETQRLFGHKEPALTFYRDTFFWCPYCEKVQLQLELKQIPYKIVKINMNCYGSKPAEFLRKVRNGLLPAVEMNGEVFVESTDIMYLIENRFASHHPLLPPKTDRQRSGDVDRMMKLERNLAGSWLNLLRGGGMLSALGRRAIQQDLDEVNETLGLYSDGPFFLGGNEPSLVDVQYCSFLERIAASVPYFQGLEVVGTGRWRHIEAWFEGMDSVPAYRHLKGDAYTHVRALPPQIGRCPIVESAKPFVDRVESAPLKQVLLFTDENRADRHEAAAAICRNYAAVTRDAMKGAQISADDVAFERLFDAALQCAAVALVDGPEAARATYQQSAPAFAASGRLDNLAAALAYEARRVCTPRDMSVAAAPLFQGALNFVRAELGAARAS</sequence>
<dbReference type="SFLD" id="SFLDS00019">
    <property type="entry name" value="Glutathione_Transferase_(cytos"/>
    <property type="match status" value="1"/>
</dbReference>
<dbReference type="GO" id="GO:0005737">
    <property type="term" value="C:cytoplasm"/>
    <property type="evidence" value="ECO:0007669"/>
    <property type="project" value="TreeGrafter"/>
</dbReference>
<gene>
    <name evidence="2" type="ORF">FVE85_2318</name>
</gene>
<reference evidence="3" key="1">
    <citation type="journal article" date="2019" name="Nat. Commun.">
        <title>Expansion of phycobilisome linker gene families in mesophilic red algae.</title>
        <authorList>
            <person name="Lee J."/>
            <person name="Kim D."/>
            <person name="Bhattacharya D."/>
            <person name="Yoon H.S."/>
        </authorList>
    </citation>
    <scope>NUCLEOTIDE SEQUENCE [LARGE SCALE GENOMIC DNA]</scope>
    <source>
        <strain evidence="3">CCMP 1328</strain>
    </source>
</reference>
<accession>A0A5J4Z018</accession>
<dbReference type="CDD" id="cd00570">
    <property type="entry name" value="GST_N_family"/>
    <property type="match status" value="1"/>
</dbReference>
<dbReference type="Pfam" id="PF13417">
    <property type="entry name" value="GST_N_3"/>
    <property type="match status" value="1"/>
</dbReference>
<dbReference type="OMA" id="PQMGGCW"/>